<name>C3Y298_BRAFL</name>
<keyword evidence="5" id="KW-1015">Disulfide bond</keyword>
<dbReference type="AlphaFoldDB" id="C3Y298"/>
<dbReference type="InterPro" id="IPR002698">
    <property type="entry name" value="FTHF_cligase"/>
</dbReference>
<keyword evidence="3 7" id="KW-1133">Transmembrane helix</keyword>
<evidence type="ECO:0000256" key="1">
    <source>
        <dbReference type="ARBA" id="ARBA00004141"/>
    </source>
</evidence>
<keyword evidence="4 7" id="KW-0472">Membrane</keyword>
<feature type="transmembrane region" description="Helical" evidence="7">
    <location>
        <begin position="732"/>
        <end position="751"/>
    </location>
</feature>
<feature type="domain" description="G-protein coupled receptors family 2 profile 2" evidence="8">
    <location>
        <begin position="695"/>
        <end position="942"/>
    </location>
</feature>
<reference evidence="10" key="1">
    <citation type="journal article" date="2008" name="Nature">
        <title>The amphioxus genome and the evolution of the chordate karyotype.</title>
        <authorList>
            <consortium name="US DOE Joint Genome Institute (JGI-PGF)"/>
            <person name="Putnam N.H."/>
            <person name="Butts T."/>
            <person name="Ferrier D.E.K."/>
            <person name="Furlong R.F."/>
            <person name="Hellsten U."/>
            <person name="Kawashima T."/>
            <person name="Robinson-Rechavi M."/>
            <person name="Shoguchi E."/>
            <person name="Terry A."/>
            <person name="Yu J.-K."/>
            <person name="Benito-Gutierrez E.L."/>
            <person name="Dubchak I."/>
            <person name="Garcia-Fernandez J."/>
            <person name="Gibson-Brown J.J."/>
            <person name="Grigoriev I.V."/>
            <person name="Horton A.C."/>
            <person name="de Jong P.J."/>
            <person name="Jurka J."/>
            <person name="Kapitonov V.V."/>
            <person name="Kohara Y."/>
            <person name="Kuroki Y."/>
            <person name="Lindquist E."/>
            <person name="Lucas S."/>
            <person name="Osoegawa K."/>
            <person name="Pennacchio L.A."/>
            <person name="Salamov A.A."/>
            <person name="Satou Y."/>
            <person name="Sauka-Spengler T."/>
            <person name="Schmutz J."/>
            <person name="Shin-I T."/>
            <person name="Toyoda A."/>
            <person name="Bronner-Fraser M."/>
            <person name="Fujiyama A."/>
            <person name="Holland L.Z."/>
            <person name="Holland P.W.H."/>
            <person name="Satoh N."/>
            <person name="Rokhsar D.S."/>
        </authorList>
    </citation>
    <scope>NUCLEOTIDE SEQUENCE [LARGE SCALE GENOMIC DNA]</scope>
    <source>
        <strain evidence="10">S238N-H82</strain>
        <tissue evidence="10">Testes</tissue>
    </source>
</reference>
<feature type="transmembrane region" description="Helical" evidence="7">
    <location>
        <begin position="893"/>
        <end position="915"/>
    </location>
</feature>
<dbReference type="PROSITE" id="PS50261">
    <property type="entry name" value="G_PROTEIN_RECEP_F2_4"/>
    <property type="match status" value="1"/>
</dbReference>
<dbReference type="SUPFAM" id="SSF90188">
    <property type="entry name" value="Somatomedin B domain"/>
    <property type="match status" value="1"/>
</dbReference>
<dbReference type="InterPro" id="IPR000832">
    <property type="entry name" value="GPCR_2_secretin-like"/>
</dbReference>
<dbReference type="Pfam" id="PF01812">
    <property type="entry name" value="5-FTHF_cyc-lig"/>
    <property type="match status" value="1"/>
</dbReference>
<dbReference type="InterPro" id="IPR001212">
    <property type="entry name" value="Somatomedin_B_dom"/>
</dbReference>
<dbReference type="Gene3D" id="1.20.1070.10">
    <property type="entry name" value="Rhodopsin 7-helix transmembrane proteins"/>
    <property type="match status" value="1"/>
</dbReference>
<feature type="transmembrane region" description="Helical" evidence="7">
    <location>
        <begin position="802"/>
        <end position="833"/>
    </location>
</feature>
<evidence type="ECO:0008006" key="11">
    <source>
        <dbReference type="Google" id="ProtNLM"/>
    </source>
</evidence>
<dbReference type="GO" id="GO:0004930">
    <property type="term" value="F:G protein-coupled receptor activity"/>
    <property type="evidence" value="ECO:0007669"/>
    <property type="project" value="InterPro"/>
</dbReference>
<feature type="domain" description="SMB" evidence="9">
    <location>
        <begin position="334"/>
        <end position="380"/>
    </location>
</feature>
<dbReference type="Gene3D" id="3.40.50.10420">
    <property type="entry name" value="NagB/RpiA/CoA transferase-like"/>
    <property type="match status" value="1"/>
</dbReference>
<organism>
    <name type="scientific">Branchiostoma floridae</name>
    <name type="common">Florida lancelet</name>
    <name type="synonym">Amphioxus</name>
    <dbReference type="NCBI Taxonomy" id="7739"/>
    <lineage>
        <taxon>Eukaryota</taxon>
        <taxon>Metazoa</taxon>
        <taxon>Chordata</taxon>
        <taxon>Cephalochordata</taxon>
        <taxon>Leptocardii</taxon>
        <taxon>Amphioxiformes</taxon>
        <taxon>Branchiostomatidae</taxon>
        <taxon>Branchiostoma</taxon>
    </lineage>
</organism>
<dbReference type="InParanoid" id="C3Y298"/>
<sequence>MAALGAVHAAKKVLRKEIKARLAAMTEEEKYRQSEILTQRLISNPKYQASKQVSLYLSFSNEVSTEGILRHIFQSGKRVFIPRYVGDKMDMLRLFSQEDYDSLPLTKWNIKQPPDDDNTRDDALFAGGLDLIIMPGLGFTPEGHRLGRGKGYYDSYLKKCAVLPSGQPYTIALAFREQMCDHIPVSEHDMTVDECGKELVCNKLEKLSKEKGTAMGTVVATASLSATAISLLFLALVVAQDVGPPPGDLGPPPIGPPPVAEATTPPPLLYVPTPPTCHPNDTCSDRCGTWSPGTMCQCDPKCRLFDDCCKDVDTFCGGAGATDDIETASRPVVMADSCTWRCGTNILSGAAETFCDCTESCVGNGSCCSDHCSAAVGDPPSDTARAVPNDTAPYECLWNGGTDSYVWMVASCPETWTDSVTREGCLRADVDYTDVSDVIFYNPVSDVTSDVAYRNVYCAACNGGHNVTFWTLGISGNLELVGSEEAKLNATIAAIQSGQGRAYFRPPVKTRECVPRKTNYQGDQGGNCFAELCAGHAAYVSGDTGIYRNVYCAQCEGVHSQELEVLSCGMTSCRSCGGASQLHLLSLTILFNFNPLNTDSSSKCPPGSTYDLLSRQCRQIIAEPTQAPPGEICVDGQTQVVSGGGISAVGISIDSEPCQEFISPNLTVDNCTDCDNPTPETHPTTEAHHAEDNVTGILNIALTALSAVGGIVYLALCVVTREYHSIPGRLKMQLVITLTAAQSVFLGRVVAQVSTAFCYFVAVLGHYLFLAAFLTMSALAFDLHNTFSRGISESRFNSYRLYILYTWLLPAVVVGVTAFVDFCPCITTVSVGYGGQACWIGEPYALLAVFGGPVALVLITNAIFMVLTVVALQKATKAVSKIRRDKSRSLLWVYVRITVLLGFTWGLGFAVSFVRSLVLDYIFTVLSAAQAFLVALAFVLNRSMLRRCEAAFRRNNSKSKNTHATQLGGGSRVSRRESPWRVTSGSANSGFTSSTSTSDCHPNPWPMSSDSEQTIFGGASEMAVFKSHEKNFM</sequence>
<dbReference type="InterPro" id="IPR036024">
    <property type="entry name" value="Somatomedin_B-like_dom_sf"/>
</dbReference>
<feature type="region of interest" description="Disordered" evidence="6">
    <location>
        <begin position="956"/>
        <end position="1009"/>
    </location>
</feature>
<evidence type="ECO:0000256" key="5">
    <source>
        <dbReference type="ARBA" id="ARBA00023157"/>
    </source>
</evidence>
<dbReference type="FunFam" id="3.40.50.10420:FF:000007">
    <property type="entry name" value="5-formyltetrahydrofolate cyclo-ligase"/>
    <property type="match status" value="1"/>
</dbReference>
<dbReference type="GO" id="GO:0007166">
    <property type="term" value="P:cell surface receptor signaling pathway"/>
    <property type="evidence" value="ECO:0007669"/>
    <property type="project" value="InterPro"/>
</dbReference>
<proteinExistence type="predicted"/>
<dbReference type="PANTHER" id="PTHR45902">
    <property type="entry name" value="LATROPHILIN RECEPTOR-LIKE PROTEIN A"/>
    <property type="match status" value="1"/>
</dbReference>
<dbReference type="GO" id="GO:0016020">
    <property type="term" value="C:membrane"/>
    <property type="evidence" value="ECO:0007669"/>
    <property type="project" value="UniProtKB-SubCell"/>
</dbReference>
<dbReference type="eggNOG" id="KOG3093">
    <property type="taxonomic scope" value="Eukaryota"/>
</dbReference>
<evidence type="ECO:0000259" key="8">
    <source>
        <dbReference type="PROSITE" id="PS50261"/>
    </source>
</evidence>
<evidence type="ECO:0000256" key="3">
    <source>
        <dbReference type="ARBA" id="ARBA00022989"/>
    </source>
</evidence>
<gene>
    <name evidence="10" type="ORF">BRAFLDRAFT_124402</name>
</gene>
<evidence type="ECO:0000313" key="10">
    <source>
        <dbReference type="EMBL" id="EEN65988.1"/>
    </source>
</evidence>
<dbReference type="CDD" id="cd15039">
    <property type="entry name" value="7tmB3_Methuselah-like"/>
    <property type="match status" value="1"/>
</dbReference>
<dbReference type="SUPFAM" id="SSF81321">
    <property type="entry name" value="Family A G protein-coupled receptor-like"/>
    <property type="match status" value="1"/>
</dbReference>
<dbReference type="STRING" id="7739.C3Y298"/>
<keyword evidence="2 7" id="KW-0812">Transmembrane</keyword>
<feature type="transmembrane region" description="Helical" evidence="7">
    <location>
        <begin position="757"/>
        <end position="781"/>
    </location>
</feature>
<evidence type="ECO:0000259" key="9">
    <source>
        <dbReference type="PROSITE" id="PS50958"/>
    </source>
</evidence>
<dbReference type="EMBL" id="GG666480">
    <property type="protein sequence ID" value="EEN65988.1"/>
    <property type="molecule type" value="Genomic_DNA"/>
</dbReference>
<evidence type="ECO:0000256" key="6">
    <source>
        <dbReference type="SAM" id="MobiDB-lite"/>
    </source>
</evidence>
<feature type="domain" description="SMB" evidence="9">
    <location>
        <begin position="273"/>
        <end position="322"/>
    </location>
</feature>
<feature type="compositionally biased region" description="Polar residues" evidence="6">
    <location>
        <begin position="981"/>
        <end position="1009"/>
    </location>
</feature>
<feature type="transmembrane region" description="Helical" evidence="7">
    <location>
        <begin position="697"/>
        <end position="720"/>
    </location>
</feature>
<dbReference type="Gene3D" id="4.10.410.20">
    <property type="match status" value="1"/>
</dbReference>
<dbReference type="InterPro" id="IPR017981">
    <property type="entry name" value="GPCR_2-like_7TM"/>
</dbReference>
<dbReference type="eggNOG" id="KOG4193">
    <property type="taxonomic scope" value="Eukaryota"/>
</dbReference>
<feature type="transmembrane region" description="Helical" evidence="7">
    <location>
        <begin position="845"/>
        <end position="872"/>
    </location>
</feature>
<dbReference type="InterPro" id="IPR053231">
    <property type="entry name" value="GPCR_LN-TM7"/>
</dbReference>
<dbReference type="PROSITE" id="PS50958">
    <property type="entry name" value="SMB_2"/>
    <property type="match status" value="2"/>
</dbReference>
<comment type="subcellular location">
    <subcellularLocation>
        <location evidence="1">Membrane</location>
        <topology evidence="1">Multi-pass membrane protein</topology>
    </subcellularLocation>
</comment>
<dbReference type="InterPro" id="IPR037171">
    <property type="entry name" value="NagB/RpiA_transferase-like"/>
</dbReference>
<dbReference type="PANTHER" id="PTHR45902:SF1">
    <property type="entry name" value="LATROPHILIN RECEPTOR-LIKE PROTEIN A"/>
    <property type="match status" value="1"/>
</dbReference>
<dbReference type="Pfam" id="PF00002">
    <property type="entry name" value="7tm_2"/>
    <property type="match status" value="1"/>
</dbReference>
<accession>C3Y298</accession>
<dbReference type="InterPro" id="IPR024185">
    <property type="entry name" value="FTHF_cligase-like_sf"/>
</dbReference>
<evidence type="ECO:0000256" key="4">
    <source>
        <dbReference type="ARBA" id="ARBA00023136"/>
    </source>
</evidence>
<dbReference type="Pfam" id="PF01033">
    <property type="entry name" value="Somatomedin_B"/>
    <property type="match status" value="1"/>
</dbReference>
<evidence type="ECO:0000256" key="7">
    <source>
        <dbReference type="SAM" id="Phobius"/>
    </source>
</evidence>
<evidence type="ECO:0000256" key="2">
    <source>
        <dbReference type="ARBA" id="ARBA00022692"/>
    </source>
</evidence>
<dbReference type="NCBIfam" id="TIGR02727">
    <property type="entry name" value="MTHFS_bact"/>
    <property type="match status" value="1"/>
</dbReference>
<protein>
    <recommendedName>
        <fullName evidence="11">5-formyltetrahydrofolate cyclo-ligase</fullName>
    </recommendedName>
</protein>
<feature type="transmembrane region" description="Helical" evidence="7">
    <location>
        <begin position="921"/>
        <end position="940"/>
    </location>
</feature>
<dbReference type="SUPFAM" id="SSF100950">
    <property type="entry name" value="NagB/RpiA/CoA transferase-like"/>
    <property type="match status" value="1"/>
</dbReference>
<dbReference type="FunFam" id="4.10.410.20:FF:000015">
    <property type="entry name" value="Uncharacterized protein"/>
    <property type="match status" value="1"/>
</dbReference>